<dbReference type="GO" id="GO:0005634">
    <property type="term" value="C:nucleus"/>
    <property type="evidence" value="ECO:0007669"/>
    <property type="project" value="UniProtKB-SubCell"/>
</dbReference>
<dbReference type="GO" id="GO:0000124">
    <property type="term" value="C:SAGA complex"/>
    <property type="evidence" value="ECO:0007669"/>
    <property type="project" value="UniProtKB-ARBA"/>
</dbReference>
<reference evidence="5 6" key="1">
    <citation type="journal article" date="2024" name="Plant J.">
        <title>Genome sequences and population genomics reveal climatic adaptation and genomic divergence between two closely related sweetgum species.</title>
        <authorList>
            <person name="Xu W.Q."/>
            <person name="Ren C.Q."/>
            <person name="Zhang X.Y."/>
            <person name="Comes H.P."/>
            <person name="Liu X.H."/>
            <person name="Li Y.G."/>
            <person name="Kettle C.J."/>
            <person name="Jalonen R."/>
            <person name="Gaisberger H."/>
            <person name="Ma Y.Z."/>
            <person name="Qiu Y.X."/>
        </authorList>
    </citation>
    <scope>NUCLEOTIDE SEQUENCE [LARGE SCALE GENOMIC DNA]</scope>
    <source>
        <strain evidence="5">Hangzhou</strain>
    </source>
</reference>
<evidence type="ECO:0000313" key="6">
    <source>
        <dbReference type="Proteomes" id="UP001415857"/>
    </source>
</evidence>
<gene>
    <name evidence="5" type="ORF">L1049_004028</name>
</gene>
<evidence type="ECO:0008006" key="7">
    <source>
        <dbReference type="Google" id="ProtNLM"/>
    </source>
</evidence>
<organism evidence="5 6">
    <name type="scientific">Liquidambar formosana</name>
    <name type="common">Formosan gum</name>
    <dbReference type="NCBI Taxonomy" id="63359"/>
    <lineage>
        <taxon>Eukaryota</taxon>
        <taxon>Viridiplantae</taxon>
        <taxon>Streptophyta</taxon>
        <taxon>Embryophyta</taxon>
        <taxon>Tracheophyta</taxon>
        <taxon>Spermatophyta</taxon>
        <taxon>Magnoliopsida</taxon>
        <taxon>eudicotyledons</taxon>
        <taxon>Gunneridae</taxon>
        <taxon>Pentapetalae</taxon>
        <taxon>Saxifragales</taxon>
        <taxon>Altingiaceae</taxon>
        <taxon>Liquidambar</taxon>
    </lineage>
</organism>
<dbReference type="GO" id="GO:0006357">
    <property type="term" value="P:regulation of transcription by RNA polymerase II"/>
    <property type="evidence" value="ECO:0007669"/>
    <property type="project" value="TreeGrafter"/>
</dbReference>
<dbReference type="Proteomes" id="UP001415857">
    <property type="component" value="Unassembled WGS sequence"/>
</dbReference>
<sequence>MQPRYQHPRINLVDLKAQFVKKLGLEKSKQYFYLLNKLLSLKLSKVEFNKLCFRIIGRENVPLHNQLIRSILKNACCAKVPPPTHGKEALESTILNGDIFQFSSQKIRLENRDRKKGDCPGPFAPNGKADFYSHSLTVTGDGGFDGILENGDLTPYDTWKPVQHHQGLMRDLENEGEFSPHKLANLPPIKRSSPDGPFSVHSNNRIEVEAVEDGKKVSDRSTLSAPLGIPLCSLSVGGARRAFPLENSCKNVSSFDSGGLIDTEALKEHMELIAASQGLEGVSMDCANLLNNGLDAYLKGLIRSCIELVGARSGHEPLKNIIQKNKSRGKLVNGVLPGHHYQMQGSRRPSEAMQEQRSHCPISLLDFKVAMELNPRQLGEDWPLLLEKICMHAFEK</sequence>
<dbReference type="CDD" id="cd22933">
    <property type="entry name" value="HFD_HFI1"/>
    <property type="match status" value="1"/>
</dbReference>
<dbReference type="InterPro" id="IPR024738">
    <property type="entry name" value="Hfi1/Tada1"/>
</dbReference>
<dbReference type="PANTHER" id="PTHR21277:SF5">
    <property type="entry name" value="TRANSCRIPTIONAL ADAPTER 1"/>
    <property type="match status" value="1"/>
</dbReference>
<keyword evidence="2" id="KW-0805">Transcription regulation</keyword>
<dbReference type="GO" id="GO:0003713">
    <property type="term" value="F:transcription coactivator activity"/>
    <property type="evidence" value="ECO:0007669"/>
    <property type="project" value="TreeGrafter"/>
</dbReference>
<evidence type="ECO:0000256" key="2">
    <source>
        <dbReference type="ARBA" id="ARBA00023015"/>
    </source>
</evidence>
<name>A0AAP0RSI8_LIQFO</name>
<protein>
    <recommendedName>
        <fullName evidence="7">Transcriptional adapter 1</fullName>
    </recommendedName>
</protein>
<keyword evidence="6" id="KW-1185">Reference proteome</keyword>
<evidence type="ECO:0000256" key="1">
    <source>
        <dbReference type="ARBA" id="ARBA00004123"/>
    </source>
</evidence>
<accession>A0AAP0RSI8</accession>
<proteinExistence type="predicted"/>
<dbReference type="EMBL" id="JBBPBK010000007">
    <property type="protein sequence ID" value="KAK9281135.1"/>
    <property type="molecule type" value="Genomic_DNA"/>
</dbReference>
<evidence type="ECO:0000256" key="3">
    <source>
        <dbReference type="ARBA" id="ARBA00023163"/>
    </source>
</evidence>
<keyword evidence="4" id="KW-0539">Nucleus</keyword>
<evidence type="ECO:0000256" key="4">
    <source>
        <dbReference type="ARBA" id="ARBA00023242"/>
    </source>
</evidence>
<evidence type="ECO:0000313" key="5">
    <source>
        <dbReference type="EMBL" id="KAK9281135.1"/>
    </source>
</evidence>
<dbReference type="Pfam" id="PF12767">
    <property type="entry name" value="SAGA-Tad1"/>
    <property type="match status" value="1"/>
</dbReference>
<keyword evidence="3" id="KW-0804">Transcription</keyword>
<comment type="caution">
    <text evidence="5">The sequence shown here is derived from an EMBL/GenBank/DDBJ whole genome shotgun (WGS) entry which is preliminary data.</text>
</comment>
<dbReference type="AlphaFoldDB" id="A0AAP0RSI8"/>
<comment type="subcellular location">
    <subcellularLocation>
        <location evidence="1">Nucleus</location>
    </subcellularLocation>
</comment>
<dbReference type="PANTHER" id="PTHR21277">
    <property type="entry name" value="TRANSCRIPTIONAL ADAPTER 1"/>
    <property type="match status" value="1"/>
</dbReference>